<feature type="transmembrane region" description="Helical" evidence="1">
    <location>
        <begin position="58"/>
        <end position="80"/>
    </location>
</feature>
<evidence type="ECO:0000313" key="3">
    <source>
        <dbReference type="Proteomes" id="UP000307440"/>
    </source>
</evidence>
<feature type="transmembrane region" description="Helical" evidence="1">
    <location>
        <begin position="32"/>
        <end position="52"/>
    </location>
</feature>
<proteinExistence type="predicted"/>
<protein>
    <submittedName>
        <fullName evidence="2">Uncharacterized protein</fullName>
    </submittedName>
</protein>
<reference evidence="2 3" key="1">
    <citation type="journal article" date="2019" name="Nat. Ecol. Evol.">
        <title>Megaphylogeny resolves global patterns of mushroom evolution.</title>
        <authorList>
            <person name="Varga T."/>
            <person name="Krizsan K."/>
            <person name="Foldi C."/>
            <person name="Dima B."/>
            <person name="Sanchez-Garcia M."/>
            <person name="Sanchez-Ramirez S."/>
            <person name="Szollosi G.J."/>
            <person name="Szarkandi J.G."/>
            <person name="Papp V."/>
            <person name="Albert L."/>
            <person name="Andreopoulos W."/>
            <person name="Angelini C."/>
            <person name="Antonin V."/>
            <person name="Barry K.W."/>
            <person name="Bougher N.L."/>
            <person name="Buchanan P."/>
            <person name="Buyck B."/>
            <person name="Bense V."/>
            <person name="Catcheside P."/>
            <person name="Chovatia M."/>
            <person name="Cooper J."/>
            <person name="Damon W."/>
            <person name="Desjardin D."/>
            <person name="Finy P."/>
            <person name="Geml J."/>
            <person name="Haridas S."/>
            <person name="Hughes K."/>
            <person name="Justo A."/>
            <person name="Karasinski D."/>
            <person name="Kautmanova I."/>
            <person name="Kiss B."/>
            <person name="Kocsube S."/>
            <person name="Kotiranta H."/>
            <person name="LaButti K.M."/>
            <person name="Lechner B.E."/>
            <person name="Liimatainen K."/>
            <person name="Lipzen A."/>
            <person name="Lukacs Z."/>
            <person name="Mihaltcheva S."/>
            <person name="Morgado L.N."/>
            <person name="Niskanen T."/>
            <person name="Noordeloos M.E."/>
            <person name="Ohm R.A."/>
            <person name="Ortiz-Santana B."/>
            <person name="Ovrebo C."/>
            <person name="Racz N."/>
            <person name="Riley R."/>
            <person name="Savchenko A."/>
            <person name="Shiryaev A."/>
            <person name="Soop K."/>
            <person name="Spirin V."/>
            <person name="Szebenyi C."/>
            <person name="Tomsovsky M."/>
            <person name="Tulloss R.E."/>
            <person name="Uehling J."/>
            <person name="Grigoriev I.V."/>
            <person name="Vagvolgyi C."/>
            <person name="Papp T."/>
            <person name="Martin F.M."/>
            <person name="Miettinen O."/>
            <person name="Hibbett D.S."/>
            <person name="Nagy L.G."/>
        </authorList>
    </citation>
    <scope>NUCLEOTIDE SEQUENCE [LARGE SCALE GENOMIC DNA]</scope>
    <source>
        <strain evidence="2 3">CBS 121175</strain>
    </source>
</reference>
<dbReference type="AlphaFoldDB" id="A0A5C3KFT9"/>
<keyword evidence="1" id="KW-1133">Transmembrane helix</keyword>
<sequence length="220" mass="24192">MVTDTEKHPPASGIASLYTPNVGSNTCRRASAVLSLLYTSLITAVVVFSLSLSHLGTLTFFLAPIVGALTWTFTLTLVVFTHKDLKALKRGTHKNDKNLMAMCRLPSIVVPFILMVPWVVTLILLVFNLSFLGALYRTPTGAEIISDERWGRSGYTAIFRNIVRPILERDDAKEYLGQIIGVGSSQASLVGLQCILMPLIGFLSTLERKAKLRDLRLGRS</sequence>
<feature type="transmembrane region" description="Helical" evidence="1">
    <location>
        <begin position="187"/>
        <end position="206"/>
    </location>
</feature>
<organism evidence="2 3">
    <name type="scientific">Coprinopsis marcescibilis</name>
    <name type="common">Agaric fungus</name>
    <name type="synonym">Psathyrella marcescibilis</name>
    <dbReference type="NCBI Taxonomy" id="230819"/>
    <lineage>
        <taxon>Eukaryota</taxon>
        <taxon>Fungi</taxon>
        <taxon>Dikarya</taxon>
        <taxon>Basidiomycota</taxon>
        <taxon>Agaricomycotina</taxon>
        <taxon>Agaricomycetes</taxon>
        <taxon>Agaricomycetidae</taxon>
        <taxon>Agaricales</taxon>
        <taxon>Agaricineae</taxon>
        <taxon>Psathyrellaceae</taxon>
        <taxon>Coprinopsis</taxon>
    </lineage>
</organism>
<evidence type="ECO:0000256" key="1">
    <source>
        <dbReference type="SAM" id="Phobius"/>
    </source>
</evidence>
<dbReference type="EMBL" id="ML210365">
    <property type="protein sequence ID" value="TFK18996.1"/>
    <property type="molecule type" value="Genomic_DNA"/>
</dbReference>
<dbReference type="OrthoDB" id="2853572at2759"/>
<name>A0A5C3KFT9_COPMA</name>
<evidence type="ECO:0000313" key="2">
    <source>
        <dbReference type="EMBL" id="TFK18996.1"/>
    </source>
</evidence>
<feature type="transmembrane region" description="Helical" evidence="1">
    <location>
        <begin position="101"/>
        <end position="127"/>
    </location>
</feature>
<gene>
    <name evidence="2" type="ORF">FA15DRAFT_674817</name>
</gene>
<keyword evidence="1" id="KW-0472">Membrane</keyword>
<dbReference type="Proteomes" id="UP000307440">
    <property type="component" value="Unassembled WGS sequence"/>
</dbReference>
<accession>A0A5C3KFT9</accession>
<keyword evidence="1" id="KW-0812">Transmembrane</keyword>
<keyword evidence="3" id="KW-1185">Reference proteome</keyword>